<accession>A0ABT8R299</accession>
<dbReference type="PRINTS" id="PR00455">
    <property type="entry name" value="HTHTETR"/>
</dbReference>
<sequence>MGISERKEREKQEMRDLILNAATAMFIEEGYDKTSIRKIADKIEYSPATIYLYFKDKDEIFHAIHDKGFDKFFALMETTRSIENPFDRLIRLSDLYIDFAYENPEYYDLMFIMMAPIEALTHNNEDWTCGFQAYNFLKALIKECMDEGLMKEMDVEVAALSIWSFKHGMTSLAIRNRFKMYSEAEVKKLMKESCDMMLDLFRKK</sequence>
<keyword evidence="3" id="KW-0804">Transcription</keyword>
<gene>
    <name evidence="6" type="ORF">Q0590_08185</name>
</gene>
<protein>
    <submittedName>
        <fullName evidence="6">TetR/AcrR family transcriptional regulator</fullName>
    </submittedName>
</protein>
<proteinExistence type="predicted"/>
<dbReference type="SUPFAM" id="SSF48498">
    <property type="entry name" value="Tetracyclin repressor-like, C-terminal domain"/>
    <property type="match status" value="1"/>
</dbReference>
<dbReference type="Proteomes" id="UP001168528">
    <property type="component" value="Unassembled WGS sequence"/>
</dbReference>
<dbReference type="EMBL" id="JAUKPO010000003">
    <property type="protein sequence ID" value="MDO1446226.1"/>
    <property type="molecule type" value="Genomic_DNA"/>
</dbReference>
<feature type="domain" description="HTH tetR-type" evidence="5">
    <location>
        <begin position="12"/>
        <end position="72"/>
    </location>
</feature>
<evidence type="ECO:0000313" key="6">
    <source>
        <dbReference type="EMBL" id="MDO1446226.1"/>
    </source>
</evidence>
<comment type="caution">
    <text evidence="6">The sequence shown here is derived from an EMBL/GenBank/DDBJ whole genome shotgun (WGS) entry which is preliminary data.</text>
</comment>
<evidence type="ECO:0000256" key="3">
    <source>
        <dbReference type="ARBA" id="ARBA00023163"/>
    </source>
</evidence>
<reference evidence="6" key="1">
    <citation type="submission" date="2023-07" db="EMBL/GenBank/DDBJ databases">
        <title>The genome sequence of Rhodocytophaga aerolata KACC 12507.</title>
        <authorList>
            <person name="Zhang X."/>
        </authorList>
    </citation>
    <scope>NUCLEOTIDE SEQUENCE</scope>
    <source>
        <strain evidence="6">KACC 12507</strain>
    </source>
</reference>
<evidence type="ECO:0000256" key="2">
    <source>
        <dbReference type="ARBA" id="ARBA00023125"/>
    </source>
</evidence>
<evidence type="ECO:0000256" key="4">
    <source>
        <dbReference type="PROSITE-ProRule" id="PRU00335"/>
    </source>
</evidence>
<keyword evidence="7" id="KW-1185">Reference proteome</keyword>
<dbReference type="Pfam" id="PF13305">
    <property type="entry name" value="TetR_C_33"/>
    <property type="match status" value="1"/>
</dbReference>
<evidence type="ECO:0000256" key="1">
    <source>
        <dbReference type="ARBA" id="ARBA00023015"/>
    </source>
</evidence>
<dbReference type="Gene3D" id="1.10.357.10">
    <property type="entry name" value="Tetracycline Repressor, domain 2"/>
    <property type="match status" value="1"/>
</dbReference>
<dbReference type="InterPro" id="IPR009057">
    <property type="entry name" value="Homeodomain-like_sf"/>
</dbReference>
<dbReference type="RefSeq" id="WP_302037026.1">
    <property type="nucleotide sequence ID" value="NZ_JAUKPO010000003.1"/>
</dbReference>
<organism evidence="6 7">
    <name type="scientific">Rhodocytophaga aerolata</name>
    <dbReference type="NCBI Taxonomy" id="455078"/>
    <lineage>
        <taxon>Bacteria</taxon>
        <taxon>Pseudomonadati</taxon>
        <taxon>Bacteroidota</taxon>
        <taxon>Cytophagia</taxon>
        <taxon>Cytophagales</taxon>
        <taxon>Rhodocytophagaceae</taxon>
        <taxon>Rhodocytophaga</taxon>
    </lineage>
</organism>
<keyword evidence="1" id="KW-0805">Transcription regulation</keyword>
<dbReference type="PANTHER" id="PTHR43479">
    <property type="entry name" value="ACREF/ENVCD OPERON REPRESSOR-RELATED"/>
    <property type="match status" value="1"/>
</dbReference>
<dbReference type="InterPro" id="IPR001647">
    <property type="entry name" value="HTH_TetR"/>
</dbReference>
<dbReference type="Pfam" id="PF00440">
    <property type="entry name" value="TetR_N"/>
    <property type="match status" value="1"/>
</dbReference>
<name>A0ABT8R299_9BACT</name>
<evidence type="ECO:0000259" key="5">
    <source>
        <dbReference type="PROSITE" id="PS50977"/>
    </source>
</evidence>
<keyword evidence="2 4" id="KW-0238">DNA-binding</keyword>
<dbReference type="InterPro" id="IPR050624">
    <property type="entry name" value="HTH-type_Tx_Regulator"/>
</dbReference>
<feature type="DNA-binding region" description="H-T-H motif" evidence="4">
    <location>
        <begin position="35"/>
        <end position="54"/>
    </location>
</feature>
<dbReference type="PROSITE" id="PS50977">
    <property type="entry name" value="HTH_TETR_2"/>
    <property type="match status" value="1"/>
</dbReference>
<dbReference type="SUPFAM" id="SSF46689">
    <property type="entry name" value="Homeodomain-like"/>
    <property type="match status" value="1"/>
</dbReference>
<evidence type="ECO:0000313" key="7">
    <source>
        <dbReference type="Proteomes" id="UP001168528"/>
    </source>
</evidence>
<dbReference type="InterPro" id="IPR025996">
    <property type="entry name" value="MT1864/Rv1816-like_C"/>
</dbReference>
<dbReference type="PANTHER" id="PTHR43479:SF11">
    <property type="entry name" value="ACREF_ENVCD OPERON REPRESSOR-RELATED"/>
    <property type="match status" value="1"/>
</dbReference>
<dbReference type="InterPro" id="IPR036271">
    <property type="entry name" value="Tet_transcr_reg_TetR-rel_C_sf"/>
</dbReference>